<proteinExistence type="predicted"/>
<keyword evidence="2" id="KW-0472">Membrane</keyword>
<evidence type="ECO:0000313" key="4">
    <source>
        <dbReference type="EMBL" id="MBP2386682.1"/>
    </source>
</evidence>
<comment type="caution">
    <text evidence="4">The sequence shown here is derived from an EMBL/GenBank/DDBJ whole genome shotgun (WGS) entry which is preliminary data.</text>
</comment>
<reference evidence="4 5" key="1">
    <citation type="submission" date="2021-03" db="EMBL/GenBank/DDBJ databases">
        <title>Sequencing the genomes of 1000 actinobacteria strains.</title>
        <authorList>
            <person name="Klenk H.-P."/>
        </authorList>
    </citation>
    <scope>NUCLEOTIDE SEQUENCE [LARGE SCALE GENOMIC DNA]</scope>
    <source>
        <strain evidence="4 5">DSM 15797</strain>
    </source>
</reference>
<organism evidence="4 5">
    <name type="scientific">Paeniglutamicibacter kerguelensis</name>
    <dbReference type="NCBI Taxonomy" id="254788"/>
    <lineage>
        <taxon>Bacteria</taxon>
        <taxon>Bacillati</taxon>
        <taxon>Actinomycetota</taxon>
        <taxon>Actinomycetes</taxon>
        <taxon>Micrococcales</taxon>
        <taxon>Micrococcaceae</taxon>
        <taxon>Paeniglutamicibacter</taxon>
    </lineage>
</organism>
<feature type="compositionally biased region" description="Pro residues" evidence="1">
    <location>
        <begin position="44"/>
        <end position="80"/>
    </location>
</feature>
<dbReference type="InterPro" id="IPR018476">
    <property type="entry name" value="GlyceroP-diester-Pdiesterase_M"/>
</dbReference>
<feature type="domain" description="Glycerophosphoryl diester phosphodiesterase membrane" evidence="3">
    <location>
        <begin position="263"/>
        <end position="379"/>
    </location>
</feature>
<evidence type="ECO:0000313" key="5">
    <source>
        <dbReference type="Proteomes" id="UP001296993"/>
    </source>
</evidence>
<feature type="transmembrane region" description="Helical" evidence="2">
    <location>
        <begin position="230"/>
        <end position="256"/>
    </location>
</feature>
<keyword evidence="5" id="KW-1185">Reference proteome</keyword>
<evidence type="ECO:0000259" key="3">
    <source>
        <dbReference type="Pfam" id="PF10110"/>
    </source>
</evidence>
<dbReference type="EMBL" id="JAGIOF010000001">
    <property type="protein sequence ID" value="MBP2386682.1"/>
    <property type="molecule type" value="Genomic_DNA"/>
</dbReference>
<protein>
    <recommendedName>
        <fullName evidence="3">Glycerophosphoryl diester phosphodiesterase membrane domain-containing protein</fullName>
    </recommendedName>
</protein>
<feature type="transmembrane region" description="Helical" evidence="2">
    <location>
        <begin position="309"/>
        <end position="336"/>
    </location>
</feature>
<feature type="transmembrane region" description="Helical" evidence="2">
    <location>
        <begin position="262"/>
        <end position="288"/>
    </location>
</feature>
<feature type="region of interest" description="Disordered" evidence="1">
    <location>
        <begin position="1"/>
        <end position="80"/>
    </location>
</feature>
<keyword evidence="2" id="KW-0812">Transmembrane</keyword>
<name>A0ABS4XDY6_9MICC</name>
<feature type="transmembrane region" description="Helical" evidence="2">
    <location>
        <begin position="114"/>
        <end position="136"/>
    </location>
</feature>
<evidence type="ECO:0000256" key="2">
    <source>
        <dbReference type="SAM" id="Phobius"/>
    </source>
</evidence>
<accession>A0ABS4XDY6</accession>
<dbReference type="Pfam" id="PF10110">
    <property type="entry name" value="GPDPase_memb"/>
    <property type="match status" value="1"/>
</dbReference>
<evidence type="ECO:0000256" key="1">
    <source>
        <dbReference type="SAM" id="MobiDB-lite"/>
    </source>
</evidence>
<dbReference type="Proteomes" id="UP001296993">
    <property type="component" value="Unassembled WGS sequence"/>
</dbReference>
<feature type="transmembrane region" description="Helical" evidence="2">
    <location>
        <begin position="348"/>
        <end position="376"/>
    </location>
</feature>
<gene>
    <name evidence="4" type="ORF">JOF47_002193</name>
</gene>
<feature type="transmembrane region" description="Helical" evidence="2">
    <location>
        <begin position="171"/>
        <end position="192"/>
    </location>
</feature>
<keyword evidence="2" id="KW-1133">Transmembrane helix</keyword>
<sequence length="414" mass="43639">MDTPNGRGRGAVTIHTTQQGHKVDSMPQDPTASPDEPGGRQPGWGPPPPSWGSTPPPNPEQSPYPGPGLPPPGSWYPQFPRPAKPGVVELRPLALSDLLDGTFAVFRRSPMPTLVNAAVVQLAMGVLGLVFLGWLFEPAMGLEDALLSVSVDAGDLGELEGTFNEAFPYPWYLYAAAVLLVLLAQLFAYALVAGPATAAAMRATLDRPTSWRQGYGLARPAIPKLVGVELLLFLVGLVPVLLLAVLGVLLFSAWGIGALAPMLLLGFAAALALLWAGVRLTLVPVLLVSQSLTIRGALARSWRLTRGSWWRIFGIVLVVALVVSVLGGIVASIPGVVASIPGSTGNAWLLLALTVVVNVLVTAVSTLIMQVLLTLLQVDLRIRHERLDQALLGELNDPAAHAIPGHDAADRSLA</sequence>